<sequence>MPFDEQKLNLTIRMKLGVKRNSQANRLSTFFKGRKSSASGKQPTDVDETRDLSNTSTDSENGKSEEENDLPNSSAASQEEYLVVLHRILQEQIINTKAVYRLAGHTITVEVLEDTEL</sequence>
<evidence type="ECO:0000313" key="3">
    <source>
        <dbReference type="Proteomes" id="UP000275408"/>
    </source>
</evidence>
<evidence type="ECO:0000313" key="2">
    <source>
        <dbReference type="EMBL" id="RMX40268.1"/>
    </source>
</evidence>
<name>A0A3M6TFZ2_POCDA</name>
<dbReference type="AlphaFoldDB" id="A0A3M6TFZ2"/>
<proteinExistence type="predicted"/>
<organism evidence="2 3">
    <name type="scientific">Pocillopora damicornis</name>
    <name type="common">Cauliflower coral</name>
    <name type="synonym">Millepora damicornis</name>
    <dbReference type="NCBI Taxonomy" id="46731"/>
    <lineage>
        <taxon>Eukaryota</taxon>
        <taxon>Metazoa</taxon>
        <taxon>Cnidaria</taxon>
        <taxon>Anthozoa</taxon>
        <taxon>Hexacorallia</taxon>
        <taxon>Scleractinia</taxon>
        <taxon>Astrocoeniina</taxon>
        <taxon>Pocilloporidae</taxon>
        <taxon>Pocillopora</taxon>
    </lineage>
</organism>
<accession>A0A3M6TFZ2</accession>
<keyword evidence="3" id="KW-1185">Reference proteome</keyword>
<evidence type="ECO:0000256" key="1">
    <source>
        <dbReference type="SAM" id="MobiDB-lite"/>
    </source>
</evidence>
<dbReference type="Proteomes" id="UP000275408">
    <property type="component" value="Unassembled WGS sequence"/>
</dbReference>
<dbReference type="EMBL" id="RCHS01003669">
    <property type="protein sequence ID" value="RMX40268.1"/>
    <property type="molecule type" value="Genomic_DNA"/>
</dbReference>
<protein>
    <submittedName>
        <fullName evidence="2">Uncharacterized protein</fullName>
    </submittedName>
</protein>
<feature type="region of interest" description="Disordered" evidence="1">
    <location>
        <begin position="29"/>
        <end position="76"/>
    </location>
</feature>
<reference evidence="2 3" key="1">
    <citation type="journal article" date="2018" name="Sci. Rep.">
        <title>Comparative analysis of the Pocillopora damicornis genome highlights role of immune system in coral evolution.</title>
        <authorList>
            <person name="Cunning R."/>
            <person name="Bay R.A."/>
            <person name="Gillette P."/>
            <person name="Baker A.C."/>
            <person name="Traylor-Knowles N."/>
        </authorList>
    </citation>
    <scope>NUCLEOTIDE SEQUENCE [LARGE SCALE GENOMIC DNA]</scope>
    <source>
        <strain evidence="2">RSMAS</strain>
        <tissue evidence="2">Whole animal</tissue>
    </source>
</reference>
<comment type="caution">
    <text evidence="2">The sequence shown here is derived from an EMBL/GenBank/DDBJ whole genome shotgun (WGS) entry which is preliminary data.</text>
</comment>
<gene>
    <name evidence="2" type="ORF">pdam_00019168</name>
</gene>